<dbReference type="Proteomes" id="UP000035740">
    <property type="component" value="Unassembled WGS sequence"/>
</dbReference>
<keyword evidence="1" id="KW-0472">Membrane</keyword>
<evidence type="ECO:0000256" key="1">
    <source>
        <dbReference type="SAM" id="Phobius"/>
    </source>
</evidence>
<evidence type="ECO:0000313" key="3">
    <source>
        <dbReference type="Proteomes" id="UP000035740"/>
    </source>
</evidence>
<reference evidence="2 3" key="1">
    <citation type="journal article" date="2014" name="Nature">
        <title>The genome of the recently domesticated crop plant sugar beet (Beta vulgaris).</title>
        <authorList>
            <person name="Dohm J.C."/>
            <person name="Minoche A.E."/>
            <person name="Holtgrawe D."/>
            <person name="Capella-Gutierrez S."/>
            <person name="Zakrzewski F."/>
            <person name="Tafer H."/>
            <person name="Rupp O."/>
            <person name="Sorensen T.R."/>
            <person name="Stracke R."/>
            <person name="Reinhardt R."/>
            <person name="Goesmann A."/>
            <person name="Kraft T."/>
            <person name="Schulz B."/>
            <person name="Stadler P.F."/>
            <person name="Schmidt T."/>
            <person name="Gabaldon T."/>
            <person name="Lehrach H."/>
            <person name="Weisshaar B."/>
            <person name="Himmelbauer H."/>
        </authorList>
    </citation>
    <scope>NUCLEOTIDE SEQUENCE [LARGE SCALE GENOMIC DNA]</scope>
    <source>
        <tissue evidence="2">Taproot</tissue>
    </source>
</reference>
<sequence>MGNRGFVAFMEYDHHTNRFITSSSYLKTSATEIAYPDFQGRIPDSELSFVAETQQDHYMGTLNIDDTSYIYSIDHVMKSSIGDAELDIFHPKAVYVFGLPSTAIKSTVMHLLVWHLPVIAFIVIMSAVAVYLLSRRAFPPLLSY</sequence>
<dbReference type="AlphaFoldDB" id="A0A0J7YPN4"/>
<accession>A0A0J7YPN4</accession>
<keyword evidence="1" id="KW-1133">Transmembrane helix</keyword>
<keyword evidence="3" id="KW-1185">Reference proteome</keyword>
<feature type="transmembrane region" description="Helical" evidence="1">
    <location>
        <begin position="111"/>
        <end position="134"/>
    </location>
</feature>
<dbReference type="EMBL" id="KQ107749">
    <property type="protein sequence ID" value="KMS65497.1"/>
    <property type="molecule type" value="Genomic_DNA"/>
</dbReference>
<dbReference type="Gramene" id="KMS65497">
    <property type="protein sequence ID" value="KMS65497"/>
    <property type="gene ID" value="BVRB_035400"/>
</dbReference>
<proteinExistence type="predicted"/>
<name>A0A0J7YPN4_BETVV</name>
<evidence type="ECO:0000313" key="2">
    <source>
        <dbReference type="EMBL" id="KMS65497.1"/>
    </source>
</evidence>
<keyword evidence="1" id="KW-0812">Transmembrane</keyword>
<protein>
    <submittedName>
        <fullName evidence="2">Uncharacterized protein</fullName>
    </submittedName>
</protein>
<gene>
    <name evidence="2" type="ORF">BVRB_035400</name>
</gene>
<organism evidence="2 3">
    <name type="scientific">Beta vulgaris subsp. vulgaris</name>
    <name type="common">Beet</name>
    <dbReference type="NCBI Taxonomy" id="3555"/>
    <lineage>
        <taxon>Eukaryota</taxon>
        <taxon>Viridiplantae</taxon>
        <taxon>Streptophyta</taxon>
        <taxon>Embryophyta</taxon>
        <taxon>Tracheophyta</taxon>
        <taxon>Spermatophyta</taxon>
        <taxon>Magnoliopsida</taxon>
        <taxon>eudicotyledons</taxon>
        <taxon>Gunneridae</taxon>
        <taxon>Pentapetalae</taxon>
        <taxon>Caryophyllales</taxon>
        <taxon>Chenopodiaceae</taxon>
        <taxon>Betoideae</taxon>
        <taxon>Beta</taxon>
    </lineage>
</organism>